<protein>
    <recommendedName>
        <fullName evidence="4">Coupling factor for flagellin transcription and translation</fullName>
    </recommendedName>
</protein>
<feature type="transmembrane region" description="Helical" evidence="1">
    <location>
        <begin position="6"/>
        <end position="24"/>
    </location>
</feature>
<evidence type="ECO:0000256" key="1">
    <source>
        <dbReference type="SAM" id="Phobius"/>
    </source>
</evidence>
<gene>
    <name evidence="2" type="ORF">SAMN05877753_107192</name>
</gene>
<keyword evidence="1" id="KW-0812">Transmembrane</keyword>
<name>A0A285D337_9BACI</name>
<organism evidence="2 3">
    <name type="scientific">Bacillus oleivorans</name>
    <dbReference type="NCBI Taxonomy" id="1448271"/>
    <lineage>
        <taxon>Bacteria</taxon>
        <taxon>Bacillati</taxon>
        <taxon>Bacillota</taxon>
        <taxon>Bacilli</taxon>
        <taxon>Bacillales</taxon>
        <taxon>Bacillaceae</taxon>
        <taxon>Bacillus</taxon>
    </lineage>
</organism>
<dbReference type="AlphaFoldDB" id="A0A285D337"/>
<keyword evidence="1" id="KW-0472">Membrane</keyword>
<dbReference type="EMBL" id="OAOP01000007">
    <property type="protein sequence ID" value="SNX73726.1"/>
    <property type="molecule type" value="Genomic_DNA"/>
</dbReference>
<keyword evidence="3" id="KW-1185">Reference proteome</keyword>
<dbReference type="RefSeq" id="WP_097159615.1">
    <property type="nucleotide sequence ID" value="NZ_JBEPMQ010000007.1"/>
</dbReference>
<dbReference type="OrthoDB" id="1708317at2"/>
<sequence>MTAFFLTISIFLNILCLLALVILFQRQHRLQDLDRKQQHALQEMEDVLSSFLYEIKEENEKLQGLLGKKTLSGEEASIYKPDLPAIQEERTADERGKDDFPEPIVSLSKNNIQLDQVRKAYKETETVAKSTEELPPWLKLEGQPLQTETGSAESLKEQIISLWKEGHTIEAIAKKVDKGKTEVELTLKFYGIL</sequence>
<evidence type="ECO:0000313" key="2">
    <source>
        <dbReference type="EMBL" id="SNX73726.1"/>
    </source>
</evidence>
<reference evidence="2 3" key="1">
    <citation type="submission" date="2017-08" db="EMBL/GenBank/DDBJ databases">
        <authorList>
            <person name="de Groot N.N."/>
        </authorList>
    </citation>
    <scope>NUCLEOTIDE SEQUENCE [LARGE SCALE GENOMIC DNA]</scope>
    <source>
        <strain evidence="2 3">JC228</strain>
    </source>
</reference>
<dbReference type="Proteomes" id="UP000219546">
    <property type="component" value="Unassembled WGS sequence"/>
</dbReference>
<proteinExistence type="predicted"/>
<evidence type="ECO:0000313" key="3">
    <source>
        <dbReference type="Proteomes" id="UP000219546"/>
    </source>
</evidence>
<accession>A0A285D337</accession>
<keyword evidence="1" id="KW-1133">Transmembrane helix</keyword>
<evidence type="ECO:0008006" key="4">
    <source>
        <dbReference type="Google" id="ProtNLM"/>
    </source>
</evidence>